<accession>A0ABD0JMX2</accession>
<gene>
    <name evidence="2" type="ORF">BaRGS_00032538</name>
</gene>
<comment type="caution">
    <text evidence="2">The sequence shown here is derived from an EMBL/GenBank/DDBJ whole genome shotgun (WGS) entry which is preliminary data.</text>
</comment>
<evidence type="ECO:0000313" key="2">
    <source>
        <dbReference type="EMBL" id="KAK7476184.1"/>
    </source>
</evidence>
<proteinExistence type="predicted"/>
<keyword evidence="3" id="KW-1185">Reference proteome</keyword>
<sequence>MGDRCSMIPAYGRSFSVFAVVIMTSRKFASPQSDVGKFALQQNDAKRRQKPPREAVDVFGDSSGISY</sequence>
<protein>
    <submittedName>
        <fullName evidence="2">Uncharacterized protein</fullName>
    </submittedName>
</protein>
<dbReference type="Proteomes" id="UP001519460">
    <property type="component" value="Unassembled WGS sequence"/>
</dbReference>
<evidence type="ECO:0000313" key="3">
    <source>
        <dbReference type="Proteomes" id="UP001519460"/>
    </source>
</evidence>
<organism evidence="2 3">
    <name type="scientific">Batillaria attramentaria</name>
    <dbReference type="NCBI Taxonomy" id="370345"/>
    <lineage>
        <taxon>Eukaryota</taxon>
        <taxon>Metazoa</taxon>
        <taxon>Spiralia</taxon>
        <taxon>Lophotrochozoa</taxon>
        <taxon>Mollusca</taxon>
        <taxon>Gastropoda</taxon>
        <taxon>Caenogastropoda</taxon>
        <taxon>Sorbeoconcha</taxon>
        <taxon>Cerithioidea</taxon>
        <taxon>Batillariidae</taxon>
        <taxon>Batillaria</taxon>
    </lineage>
</organism>
<feature type="region of interest" description="Disordered" evidence="1">
    <location>
        <begin position="40"/>
        <end position="67"/>
    </location>
</feature>
<reference evidence="2 3" key="1">
    <citation type="journal article" date="2023" name="Sci. Data">
        <title>Genome assembly of the Korean intertidal mud-creeper Batillaria attramentaria.</title>
        <authorList>
            <person name="Patra A.K."/>
            <person name="Ho P.T."/>
            <person name="Jun S."/>
            <person name="Lee S.J."/>
            <person name="Kim Y."/>
            <person name="Won Y.J."/>
        </authorList>
    </citation>
    <scope>NUCLEOTIDE SEQUENCE [LARGE SCALE GENOMIC DNA]</scope>
    <source>
        <strain evidence="2">Wonlab-2016</strain>
    </source>
</reference>
<name>A0ABD0JMX2_9CAEN</name>
<evidence type="ECO:0000256" key="1">
    <source>
        <dbReference type="SAM" id="MobiDB-lite"/>
    </source>
</evidence>
<dbReference type="AlphaFoldDB" id="A0ABD0JMX2"/>
<dbReference type="EMBL" id="JACVVK020000382">
    <property type="protein sequence ID" value="KAK7476184.1"/>
    <property type="molecule type" value="Genomic_DNA"/>
</dbReference>